<dbReference type="Proteomes" id="UP000318296">
    <property type="component" value="Unassembled WGS sequence"/>
</dbReference>
<evidence type="ECO:0000259" key="3">
    <source>
        <dbReference type="PROSITE" id="PS51782"/>
    </source>
</evidence>
<feature type="transmembrane region" description="Helical" evidence="2">
    <location>
        <begin position="16"/>
        <end position="38"/>
    </location>
</feature>
<dbReference type="Gene3D" id="3.10.350.10">
    <property type="entry name" value="LysM domain"/>
    <property type="match status" value="1"/>
</dbReference>
<keyword evidence="2" id="KW-0812">Transmembrane</keyword>
<dbReference type="EMBL" id="VMGH01000064">
    <property type="protein sequence ID" value="TSC90734.1"/>
    <property type="molecule type" value="Genomic_DNA"/>
</dbReference>
<feature type="region of interest" description="Disordered" evidence="1">
    <location>
        <begin position="48"/>
        <end position="89"/>
    </location>
</feature>
<organism evidence="4 5">
    <name type="scientific">Candidatus Berkelbacteria bacterium Licking1014_96</name>
    <dbReference type="NCBI Taxonomy" id="2017149"/>
    <lineage>
        <taxon>Bacteria</taxon>
        <taxon>Candidatus Berkelbacteria</taxon>
    </lineage>
</organism>
<dbReference type="InterPro" id="IPR018392">
    <property type="entry name" value="LysM"/>
</dbReference>
<reference evidence="4 5" key="1">
    <citation type="submission" date="2017-07" db="EMBL/GenBank/DDBJ databases">
        <title>Mechanisms for carbon and nitrogen cycling indicate functional differentiation within the Candidate Phyla Radiation.</title>
        <authorList>
            <person name="Danczak R.E."/>
            <person name="Johnston M.D."/>
            <person name="Kenah C."/>
            <person name="Slattery M."/>
            <person name="Wrighton K.C."/>
            <person name="Wilkins M.J."/>
        </authorList>
    </citation>
    <scope>NUCLEOTIDE SEQUENCE [LARGE SCALE GENOMIC DNA]</scope>
    <source>
        <strain evidence="4">Licking1014_96</strain>
    </source>
</reference>
<evidence type="ECO:0000313" key="5">
    <source>
        <dbReference type="Proteomes" id="UP000318296"/>
    </source>
</evidence>
<dbReference type="SUPFAM" id="SSF54106">
    <property type="entry name" value="LysM domain"/>
    <property type="match status" value="1"/>
</dbReference>
<comment type="caution">
    <text evidence="4">The sequence shown here is derived from an EMBL/GenBank/DDBJ whole genome shotgun (WGS) entry which is preliminary data.</text>
</comment>
<dbReference type="Pfam" id="PF01476">
    <property type="entry name" value="LysM"/>
    <property type="match status" value="1"/>
</dbReference>
<proteinExistence type="predicted"/>
<evidence type="ECO:0000256" key="2">
    <source>
        <dbReference type="SAM" id="Phobius"/>
    </source>
</evidence>
<keyword evidence="2" id="KW-1133">Transmembrane helix</keyword>
<evidence type="ECO:0000256" key="1">
    <source>
        <dbReference type="SAM" id="MobiDB-lite"/>
    </source>
</evidence>
<dbReference type="AlphaFoldDB" id="A0A554LCW1"/>
<feature type="domain" description="LysM" evidence="3">
    <location>
        <begin position="89"/>
        <end position="133"/>
    </location>
</feature>
<feature type="compositionally biased region" description="Low complexity" evidence="1">
    <location>
        <begin position="58"/>
        <end position="70"/>
    </location>
</feature>
<protein>
    <submittedName>
        <fullName evidence="4">Peptidoglycan-binding lysin domain-containing protein</fullName>
    </submittedName>
</protein>
<dbReference type="PROSITE" id="PS51782">
    <property type="entry name" value="LYSM"/>
    <property type="match status" value="1"/>
</dbReference>
<name>A0A554LCW1_9BACT</name>
<accession>A0A554LCW1</accession>
<dbReference type="SMART" id="SM00257">
    <property type="entry name" value="LysM"/>
    <property type="match status" value="1"/>
</dbReference>
<dbReference type="InterPro" id="IPR036779">
    <property type="entry name" value="LysM_dom_sf"/>
</dbReference>
<evidence type="ECO:0000313" key="4">
    <source>
        <dbReference type="EMBL" id="TSC90734.1"/>
    </source>
</evidence>
<keyword evidence="2" id="KW-0472">Membrane</keyword>
<sequence>MDEFDEENQKKREKKAFYVGLATIAGVVLIIILTIFFIKGCSGDDQTLKEAQKDEVPETTPAVATPAAAEGSVAGEKSSAAPTPAAEGKTYTVESGDTLYEIGKKFKVDWKKIAEANGIDNAAALKVGKEIIIPE</sequence>
<gene>
    <name evidence="4" type="ORF">CEN92_411</name>
</gene>
<dbReference type="CDD" id="cd00118">
    <property type="entry name" value="LysM"/>
    <property type="match status" value="1"/>
</dbReference>